<dbReference type="VEuPathDB" id="FungiDB:PV07_12343"/>
<dbReference type="GeneID" id="27351537"/>
<feature type="compositionally biased region" description="Basic and acidic residues" evidence="1">
    <location>
        <begin position="92"/>
        <end position="105"/>
    </location>
</feature>
<feature type="compositionally biased region" description="Basic and acidic residues" evidence="1">
    <location>
        <begin position="62"/>
        <end position="72"/>
    </location>
</feature>
<protein>
    <submittedName>
        <fullName evidence="3">Uncharacterized protein</fullName>
    </submittedName>
</protein>
<evidence type="ECO:0000313" key="4">
    <source>
        <dbReference type="Proteomes" id="UP000054466"/>
    </source>
</evidence>
<keyword evidence="4" id="KW-1185">Reference proteome</keyword>
<feature type="signal peptide" evidence="2">
    <location>
        <begin position="1"/>
        <end position="20"/>
    </location>
</feature>
<feature type="chain" id="PRO_5002255173" evidence="2">
    <location>
        <begin position="21"/>
        <end position="349"/>
    </location>
</feature>
<name>A0A0D2CG02_9EURO</name>
<reference evidence="3 4" key="1">
    <citation type="submission" date="2015-01" db="EMBL/GenBank/DDBJ databases">
        <title>The Genome Sequence of Cladophialophora immunda CBS83496.</title>
        <authorList>
            <consortium name="The Broad Institute Genomics Platform"/>
            <person name="Cuomo C."/>
            <person name="de Hoog S."/>
            <person name="Gorbushina A."/>
            <person name="Stielow B."/>
            <person name="Teixiera M."/>
            <person name="Abouelleil A."/>
            <person name="Chapman S.B."/>
            <person name="Priest M."/>
            <person name="Young S.K."/>
            <person name="Wortman J."/>
            <person name="Nusbaum C."/>
            <person name="Birren B."/>
        </authorList>
    </citation>
    <scope>NUCLEOTIDE SEQUENCE [LARGE SCALE GENOMIC DNA]</scope>
    <source>
        <strain evidence="3 4">CBS 83496</strain>
    </source>
</reference>
<feature type="compositionally biased region" description="Low complexity" evidence="1">
    <location>
        <begin position="125"/>
        <end position="146"/>
    </location>
</feature>
<accession>A0A0D2CG02</accession>
<organism evidence="3 4">
    <name type="scientific">Cladophialophora immunda</name>
    <dbReference type="NCBI Taxonomy" id="569365"/>
    <lineage>
        <taxon>Eukaryota</taxon>
        <taxon>Fungi</taxon>
        <taxon>Dikarya</taxon>
        <taxon>Ascomycota</taxon>
        <taxon>Pezizomycotina</taxon>
        <taxon>Eurotiomycetes</taxon>
        <taxon>Chaetothyriomycetidae</taxon>
        <taxon>Chaetothyriales</taxon>
        <taxon>Herpotrichiellaceae</taxon>
        <taxon>Cladophialophora</taxon>
    </lineage>
</organism>
<dbReference type="Proteomes" id="UP000054466">
    <property type="component" value="Unassembled WGS sequence"/>
</dbReference>
<feature type="region of interest" description="Disordered" evidence="1">
    <location>
        <begin position="44"/>
        <end position="72"/>
    </location>
</feature>
<feature type="compositionally biased region" description="Polar residues" evidence="1">
    <location>
        <begin position="150"/>
        <end position="166"/>
    </location>
</feature>
<dbReference type="HOGENOM" id="CLU_076945_0_0_1"/>
<dbReference type="RefSeq" id="XP_016242675.1">
    <property type="nucleotide sequence ID" value="XM_016399863.1"/>
</dbReference>
<sequence>MPPVGIIITVTVLVAASIAAYENPQVRAWIDRTRHKIAMGLHSLGDEIGPRPRPRRTSTDVSMHEEKGELAEERRRQAIAEIMERGRIMEERRKRRKLTEQEKEMPSSPTFDTLVDKDGLLLQPAQDEQSVSAAQSSSVDPSAQAATLRQRPSPSFQEQAPSSVHQSIDAPLAVRPLVETQPNPFESRYEREMREAWNLPLAERPFEIWSSHASESLIELTPTTEGVPDPDFSVPSADYFHRPLERSDYFSAAGSGSTHTLSEHESQASLPVQSTYLDAPRNIAAHGFPLNATPPASLTPSLAGSASNIHVSEAEDSSDDILSDFADGIRTPSSAWTDVDSTVSGDFHL</sequence>
<dbReference type="EMBL" id="KN847047">
    <property type="protein sequence ID" value="KIW22459.1"/>
    <property type="molecule type" value="Genomic_DNA"/>
</dbReference>
<feature type="region of interest" description="Disordered" evidence="1">
    <location>
        <begin position="92"/>
        <end position="166"/>
    </location>
</feature>
<evidence type="ECO:0000313" key="3">
    <source>
        <dbReference type="EMBL" id="KIW22459.1"/>
    </source>
</evidence>
<keyword evidence="2" id="KW-0732">Signal</keyword>
<evidence type="ECO:0000256" key="2">
    <source>
        <dbReference type="SAM" id="SignalP"/>
    </source>
</evidence>
<evidence type="ECO:0000256" key="1">
    <source>
        <dbReference type="SAM" id="MobiDB-lite"/>
    </source>
</evidence>
<dbReference type="AlphaFoldDB" id="A0A0D2CG02"/>
<gene>
    <name evidence="3" type="ORF">PV07_12343</name>
</gene>
<dbReference type="OrthoDB" id="3926760at2759"/>
<proteinExistence type="predicted"/>